<comment type="caution">
    <text evidence="1">The sequence shown here is derived from an EMBL/GenBank/DDBJ whole genome shotgun (WGS) entry which is preliminary data.</text>
</comment>
<gene>
    <name evidence="1" type="ORF">V1633_21280</name>
</gene>
<organism evidence="1 2">
    <name type="scientific">Plantactinospora sonchi</name>
    <dbReference type="NCBI Taxonomy" id="1544735"/>
    <lineage>
        <taxon>Bacteria</taxon>
        <taxon>Bacillati</taxon>
        <taxon>Actinomycetota</taxon>
        <taxon>Actinomycetes</taxon>
        <taxon>Micromonosporales</taxon>
        <taxon>Micromonosporaceae</taxon>
        <taxon>Plantactinospora</taxon>
    </lineage>
</organism>
<evidence type="ECO:0000313" key="2">
    <source>
        <dbReference type="Proteomes" id="UP001332243"/>
    </source>
</evidence>
<keyword evidence="2" id="KW-1185">Reference proteome</keyword>
<dbReference type="EMBL" id="JAZGQK010000017">
    <property type="protein sequence ID" value="MEE6261019.1"/>
    <property type="molecule type" value="Genomic_DNA"/>
</dbReference>
<protein>
    <submittedName>
        <fullName evidence="1">Uncharacterized protein</fullName>
    </submittedName>
</protein>
<sequence length="99" mass="11109">MNERPPHLVSPSIPDLPEGTLLRLAPGEWSHCRTVPDGHAPDVTVCRLHRNVTRQDGAGLWVWIVGHEHPSCTWPHVESHPPCLQLVVRVDVLNRTVEP</sequence>
<dbReference type="RefSeq" id="WP_331216121.1">
    <property type="nucleotide sequence ID" value="NZ_JAZGQK010000017.1"/>
</dbReference>
<evidence type="ECO:0000313" key="1">
    <source>
        <dbReference type="EMBL" id="MEE6261019.1"/>
    </source>
</evidence>
<name>A0ABU7RWZ4_9ACTN</name>
<proteinExistence type="predicted"/>
<dbReference type="Proteomes" id="UP001332243">
    <property type="component" value="Unassembled WGS sequence"/>
</dbReference>
<reference evidence="1 2" key="1">
    <citation type="submission" date="2024-01" db="EMBL/GenBank/DDBJ databases">
        <title>Genome insights into Plantactinospora sonchi sp. nov.</title>
        <authorList>
            <person name="Wang L."/>
        </authorList>
    </citation>
    <scope>NUCLEOTIDE SEQUENCE [LARGE SCALE GENOMIC DNA]</scope>
    <source>
        <strain evidence="1 2">NEAU-QY2</strain>
    </source>
</reference>
<accession>A0ABU7RWZ4</accession>